<protein>
    <submittedName>
        <fullName evidence="1">Uncharacterized protein</fullName>
    </submittedName>
</protein>
<sequence length="93" mass="11210">MKAAARNTRLDQRFTLLQSERRFRRACEQIVKLNYKLDEVQSRYLGAKRDGLRTFRYNYRLRLSVIEGLRNMYYDYAYQKAEDISGLRNALYG</sequence>
<evidence type="ECO:0000313" key="2">
    <source>
        <dbReference type="Proteomes" id="UP000242188"/>
    </source>
</evidence>
<keyword evidence="2" id="KW-1185">Reference proteome</keyword>
<name>A0A210PLX8_MIZYE</name>
<organism evidence="1 2">
    <name type="scientific">Mizuhopecten yessoensis</name>
    <name type="common">Japanese scallop</name>
    <name type="synonym">Patinopecten yessoensis</name>
    <dbReference type="NCBI Taxonomy" id="6573"/>
    <lineage>
        <taxon>Eukaryota</taxon>
        <taxon>Metazoa</taxon>
        <taxon>Spiralia</taxon>
        <taxon>Lophotrochozoa</taxon>
        <taxon>Mollusca</taxon>
        <taxon>Bivalvia</taxon>
        <taxon>Autobranchia</taxon>
        <taxon>Pteriomorphia</taxon>
        <taxon>Pectinida</taxon>
        <taxon>Pectinoidea</taxon>
        <taxon>Pectinidae</taxon>
        <taxon>Mizuhopecten</taxon>
    </lineage>
</organism>
<accession>A0A210PLX8</accession>
<dbReference type="EMBL" id="NEDP02005589">
    <property type="protein sequence ID" value="OWF37485.1"/>
    <property type="molecule type" value="Genomic_DNA"/>
</dbReference>
<proteinExistence type="predicted"/>
<reference evidence="1 2" key="1">
    <citation type="journal article" date="2017" name="Nat. Ecol. Evol.">
        <title>Scallop genome provides insights into evolution of bilaterian karyotype and development.</title>
        <authorList>
            <person name="Wang S."/>
            <person name="Zhang J."/>
            <person name="Jiao W."/>
            <person name="Li J."/>
            <person name="Xun X."/>
            <person name="Sun Y."/>
            <person name="Guo X."/>
            <person name="Huan P."/>
            <person name="Dong B."/>
            <person name="Zhang L."/>
            <person name="Hu X."/>
            <person name="Sun X."/>
            <person name="Wang J."/>
            <person name="Zhao C."/>
            <person name="Wang Y."/>
            <person name="Wang D."/>
            <person name="Huang X."/>
            <person name="Wang R."/>
            <person name="Lv J."/>
            <person name="Li Y."/>
            <person name="Zhang Z."/>
            <person name="Liu B."/>
            <person name="Lu W."/>
            <person name="Hui Y."/>
            <person name="Liang J."/>
            <person name="Zhou Z."/>
            <person name="Hou R."/>
            <person name="Li X."/>
            <person name="Liu Y."/>
            <person name="Li H."/>
            <person name="Ning X."/>
            <person name="Lin Y."/>
            <person name="Zhao L."/>
            <person name="Xing Q."/>
            <person name="Dou J."/>
            <person name="Li Y."/>
            <person name="Mao J."/>
            <person name="Guo H."/>
            <person name="Dou H."/>
            <person name="Li T."/>
            <person name="Mu C."/>
            <person name="Jiang W."/>
            <person name="Fu Q."/>
            <person name="Fu X."/>
            <person name="Miao Y."/>
            <person name="Liu J."/>
            <person name="Yu Q."/>
            <person name="Li R."/>
            <person name="Liao H."/>
            <person name="Li X."/>
            <person name="Kong Y."/>
            <person name="Jiang Z."/>
            <person name="Chourrout D."/>
            <person name="Li R."/>
            <person name="Bao Z."/>
        </authorList>
    </citation>
    <scope>NUCLEOTIDE SEQUENCE [LARGE SCALE GENOMIC DNA]</scope>
    <source>
        <strain evidence="1 2">PY_sf001</strain>
    </source>
</reference>
<dbReference type="Proteomes" id="UP000242188">
    <property type="component" value="Unassembled WGS sequence"/>
</dbReference>
<gene>
    <name evidence="1" type="ORF">KP79_PYT04674</name>
</gene>
<dbReference type="AlphaFoldDB" id="A0A210PLX8"/>
<evidence type="ECO:0000313" key="1">
    <source>
        <dbReference type="EMBL" id="OWF37485.1"/>
    </source>
</evidence>
<comment type="caution">
    <text evidence="1">The sequence shown here is derived from an EMBL/GenBank/DDBJ whole genome shotgun (WGS) entry which is preliminary data.</text>
</comment>